<keyword evidence="4" id="KW-0496">Mitochondrion</keyword>
<dbReference type="AlphaFoldDB" id="A0A368FK72"/>
<dbReference type="SMART" id="SM01403">
    <property type="entry name" value="Ribosomal_S10"/>
    <property type="match status" value="1"/>
</dbReference>
<evidence type="ECO:0000256" key="2">
    <source>
        <dbReference type="ARBA" id="ARBA00007102"/>
    </source>
</evidence>
<gene>
    <name evidence="9" type="ORF">ANCCAN_21616</name>
</gene>
<comment type="subcellular location">
    <subcellularLocation>
        <location evidence="1">Mitochondrion</location>
    </subcellularLocation>
</comment>
<name>A0A368FK72_ANCCA</name>
<dbReference type="GO" id="GO:0005763">
    <property type="term" value="C:mitochondrial small ribosomal subunit"/>
    <property type="evidence" value="ECO:0007669"/>
    <property type="project" value="InterPro"/>
</dbReference>
<organism evidence="9 10">
    <name type="scientific">Ancylostoma caninum</name>
    <name type="common">Dog hookworm</name>
    <dbReference type="NCBI Taxonomy" id="29170"/>
    <lineage>
        <taxon>Eukaryota</taxon>
        <taxon>Metazoa</taxon>
        <taxon>Ecdysozoa</taxon>
        <taxon>Nematoda</taxon>
        <taxon>Chromadorea</taxon>
        <taxon>Rhabditida</taxon>
        <taxon>Rhabditina</taxon>
        <taxon>Rhabditomorpha</taxon>
        <taxon>Strongyloidea</taxon>
        <taxon>Ancylostomatidae</taxon>
        <taxon>Ancylostomatinae</taxon>
        <taxon>Ancylostoma</taxon>
    </lineage>
</organism>
<evidence type="ECO:0000256" key="3">
    <source>
        <dbReference type="ARBA" id="ARBA00022980"/>
    </source>
</evidence>
<comment type="similarity">
    <text evidence="2">Belongs to the universal ribosomal protein uS10 family.</text>
</comment>
<reference evidence="9 10" key="1">
    <citation type="submission" date="2014-10" db="EMBL/GenBank/DDBJ databases">
        <title>Draft genome of the hookworm Ancylostoma caninum.</title>
        <authorList>
            <person name="Mitreva M."/>
        </authorList>
    </citation>
    <scope>NUCLEOTIDE SEQUENCE [LARGE SCALE GENOMIC DNA]</scope>
    <source>
        <strain evidence="9 10">Baltimore</strain>
    </source>
</reference>
<dbReference type="InterPro" id="IPR027486">
    <property type="entry name" value="Ribosomal_uS10_dom"/>
</dbReference>
<evidence type="ECO:0000313" key="10">
    <source>
        <dbReference type="Proteomes" id="UP000252519"/>
    </source>
</evidence>
<keyword evidence="3" id="KW-0689">Ribosomal protein</keyword>
<keyword evidence="10" id="KW-1185">Reference proteome</keyword>
<feature type="domain" description="Small ribosomal subunit protein uS10" evidence="8">
    <location>
        <begin position="52"/>
        <end position="150"/>
    </location>
</feature>
<evidence type="ECO:0000256" key="5">
    <source>
        <dbReference type="ARBA" id="ARBA00023274"/>
    </source>
</evidence>
<evidence type="ECO:0000256" key="7">
    <source>
        <dbReference type="ARBA" id="ARBA00035544"/>
    </source>
</evidence>
<dbReference type="SUPFAM" id="SSF54999">
    <property type="entry name" value="Ribosomal protein S10"/>
    <property type="match status" value="1"/>
</dbReference>
<evidence type="ECO:0000256" key="1">
    <source>
        <dbReference type="ARBA" id="ARBA00004173"/>
    </source>
</evidence>
<dbReference type="Pfam" id="PF00338">
    <property type="entry name" value="Ribosomal_S10"/>
    <property type="match status" value="1"/>
</dbReference>
<dbReference type="InterPro" id="IPR036838">
    <property type="entry name" value="Ribosomal_uS10_dom_sf"/>
</dbReference>
<proteinExistence type="inferred from homology"/>
<dbReference type="Proteomes" id="UP000252519">
    <property type="component" value="Unassembled WGS sequence"/>
</dbReference>
<dbReference type="PANTHER" id="PTHR13334:SF4">
    <property type="entry name" value="SMALL RIBOSOMAL SUBUNIT PROTEIN US10M"/>
    <property type="match status" value="1"/>
</dbReference>
<dbReference type="OrthoDB" id="5798791at2759"/>
<evidence type="ECO:0000313" key="9">
    <source>
        <dbReference type="EMBL" id="RCN32576.1"/>
    </source>
</evidence>
<dbReference type="InterPro" id="IPR040055">
    <property type="entry name" value="Ribosomal_uS10m"/>
</dbReference>
<evidence type="ECO:0000256" key="6">
    <source>
        <dbReference type="ARBA" id="ARBA00035261"/>
    </source>
</evidence>
<evidence type="ECO:0000256" key="4">
    <source>
        <dbReference type="ARBA" id="ARBA00023128"/>
    </source>
</evidence>
<comment type="caution">
    <text evidence="9">The sequence shown here is derived from an EMBL/GenBank/DDBJ whole genome shotgun (WGS) entry which is preliminary data.</text>
</comment>
<sequence length="436" mass="49535">MISSLSGGMRAALRRMLLTSSRPVRTAASSGPSTMKAPSETLMPDKLFSSIELEYRGHDPEVLKSYTKFLEAVCNHLNLTRGRFEVLPYVRWIQPALRSKFVHKKYKLHYETRTHITKFEMVAWSEAELDEITDEFLALMLDEREFIDLWTANVEQDLARTEAKKSVAAALPSNPPVEVSKRQDTLLAIFEELTHAVDASSQTFLSSADFTICHCEPEHNRDASLLFAARLQIDRISSRKVDRSRSEAAARRLLQLVRLFTTRISSIEPYRAFQISNTSAFATSLCDMLYTFCDGTSSTLTESERNNISALRRAVDDFNEIVVEKLSKAAFEAQCARKSTATPPRQQFFSPQPARLRRPLVQIQQRSPGYLLPPDLLKVECRRIQSPLDPPLQRKYGEQALEPDEATIRLARKISSEVMKDLRRKYGNVDIGMLGI</sequence>
<dbReference type="Gene3D" id="3.30.70.600">
    <property type="entry name" value="Ribosomal protein S10 domain"/>
    <property type="match status" value="1"/>
</dbReference>
<protein>
    <recommendedName>
        <fullName evidence="6">Small ribosomal subunit protein uS10m</fullName>
    </recommendedName>
    <alternativeName>
        <fullName evidence="7">28S ribosomal protein S10, mitochondrial</fullName>
    </alternativeName>
</protein>
<evidence type="ECO:0000259" key="8">
    <source>
        <dbReference type="SMART" id="SM01403"/>
    </source>
</evidence>
<dbReference type="EMBL" id="JOJR01001067">
    <property type="protein sequence ID" value="RCN32576.1"/>
    <property type="molecule type" value="Genomic_DNA"/>
</dbReference>
<dbReference type="STRING" id="29170.A0A368FK72"/>
<accession>A0A368FK72</accession>
<dbReference type="PANTHER" id="PTHR13334">
    <property type="entry name" value="MITOCHONDRIAL 28S RIBOSOMAL PROTEIN S10"/>
    <property type="match status" value="1"/>
</dbReference>
<keyword evidence="5" id="KW-0687">Ribonucleoprotein</keyword>